<feature type="transmembrane region" description="Helical" evidence="1">
    <location>
        <begin position="200"/>
        <end position="227"/>
    </location>
</feature>
<reference evidence="2" key="2">
    <citation type="submission" date="2013-09" db="EMBL/GenBank/DDBJ databases">
        <title>Draft genome sequence of Streptococcus infantarius subsp. infantarius ATCC BAA-102.</title>
        <authorList>
            <person name="Sudarsanam P."/>
            <person name="Ley R."/>
            <person name="Guruge J."/>
            <person name="Turnbaugh P.J."/>
            <person name="Mahowald M."/>
            <person name="Liep D."/>
            <person name="Gordon J."/>
        </authorList>
    </citation>
    <scope>NUCLEOTIDE SEQUENCE</scope>
    <source>
        <strain evidence="2">ATCC BAA-102</strain>
    </source>
</reference>
<keyword evidence="3" id="KW-1185">Reference proteome</keyword>
<feature type="transmembrane region" description="Helical" evidence="1">
    <location>
        <begin position="239"/>
        <end position="261"/>
    </location>
</feature>
<feature type="transmembrane region" description="Helical" evidence="1">
    <location>
        <begin position="118"/>
        <end position="136"/>
    </location>
</feature>
<sequence>MLTWIGIFKEIRMFKKMKQGLSQLSQKSTWLPSIVIVLVAVLLLLPQLTSRGVIAGSDFLFHYNRFYETAMQIKTGNFSYFMSLYGFYSSGRIVNALYGPYFAYFQGILVLISKNWYTYQLLSRFLLSVITGFSMYRLNRRASVKPKIALGVAAFYMMTFSVQYWTFRQGFSSWGAAFMPWCLIPAVDFIRTKKVGVLRLAVAVAVMMQVHMLSCFLLILAYLPFYLYGFFKSDKKKEVFIKGVQAVLLSLLLTANVWAALIDVGRSNNLVEPFINSKLYIMTVNQRSIEWLLTPKALVLVLLYQLYFSFRHWRHFDQLLRVVTGAFFLFLVLSSSIFPWYTVNQLNLPLVNLIQFPFRFFVPATVLLLLAAAMVLDRYFDKKWSKIVTVGLIVINVLSLAQLSQLQSEKIDEYYNTKYPIQRKKHTFIWGNPADVRASFYDSDKFKLLDIVSKSTPDYLPADKSNKENKYVLYEEFVLGHTDLFKKTQGDNELTFTWYADTSDWAIIPAVKYKDTELTLNGKKLNDKDYSLSGIGTPTVMQKAGKNTLTITYHISTWFKALIVVNILSWLATLAYLIKKKTMK</sequence>
<feature type="transmembrane region" description="Helical" evidence="1">
    <location>
        <begin position="558"/>
        <end position="578"/>
    </location>
</feature>
<keyword evidence="1" id="KW-1133">Transmembrane helix</keyword>
<comment type="caution">
    <text evidence="2">The sequence shown here is derived from an EMBL/GenBank/DDBJ whole genome shotgun (WGS) entry which is preliminary data.</text>
</comment>
<organism evidence="2 3">
    <name type="scientific">Streptococcus infantarius subsp. infantarius ATCC BAA-102</name>
    <dbReference type="NCBI Taxonomy" id="471872"/>
    <lineage>
        <taxon>Bacteria</taxon>
        <taxon>Bacillati</taxon>
        <taxon>Bacillota</taxon>
        <taxon>Bacilli</taxon>
        <taxon>Lactobacillales</taxon>
        <taxon>Streptococcaceae</taxon>
        <taxon>Streptococcus</taxon>
    </lineage>
</organism>
<feature type="transmembrane region" description="Helical" evidence="1">
    <location>
        <begin position="319"/>
        <end position="340"/>
    </location>
</feature>
<name>A0ABM9XDG4_9STRE</name>
<feature type="transmembrane region" description="Helical" evidence="1">
    <location>
        <begin position="148"/>
        <end position="167"/>
    </location>
</feature>
<feature type="transmembrane region" description="Helical" evidence="1">
    <location>
        <begin position="360"/>
        <end position="380"/>
    </location>
</feature>
<protein>
    <submittedName>
        <fullName evidence="2">ATP synthase F0, A subunit</fullName>
    </submittedName>
</protein>
<evidence type="ECO:0000313" key="2">
    <source>
        <dbReference type="EMBL" id="EDT47311.1"/>
    </source>
</evidence>
<evidence type="ECO:0000313" key="3">
    <source>
        <dbReference type="Proteomes" id="UP000005602"/>
    </source>
</evidence>
<evidence type="ECO:0000256" key="1">
    <source>
        <dbReference type="SAM" id="Phobius"/>
    </source>
</evidence>
<dbReference type="Proteomes" id="UP000005602">
    <property type="component" value="Unassembled WGS sequence"/>
</dbReference>
<proteinExistence type="predicted"/>
<keyword evidence="1" id="KW-0472">Membrane</keyword>
<gene>
    <name evidence="2" type="ORF">STRINF_01612</name>
</gene>
<reference evidence="2" key="1">
    <citation type="submission" date="2008-03" db="EMBL/GenBank/DDBJ databases">
        <authorList>
            <person name="Fulton L."/>
            <person name="Clifton S."/>
            <person name="Fulton B."/>
            <person name="Xu J."/>
            <person name="Minx P."/>
            <person name="Pepin K.H."/>
            <person name="Johnson M."/>
            <person name="Thiruvilangam P."/>
            <person name="Bhonagiri V."/>
            <person name="Nash W.E."/>
            <person name="Mardis E.R."/>
            <person name="Wilson R.K."/>
        </authorList>
    </citation>
    <scope>NUCLEOTIDE SEQUENCE</scope>
    <source>
        <strain evidence="2">ATCC BAA-102</strain>
    </source>
</reference>
<feature type="transmembrane region" description="Helical" evidence="1">
    <location>
        <begin position="289"/>
        <end position="307"/>
    </location>
</feature>
<keyword evidence="1" id="KW-0812">Transmembrane</keyword>
<accession>A0ABM9XDG4</accession>
<dbReference type="EMBL" id="ABJK02000021">
    <property type="protein sequence ID" value="EDT47311.1"/>
    <property type="molecule type" value="Genomic_DNA"/>
</dbReference>